<dbReference type="PANTHER" id="PTHR22770">
    <property type="entry name" value="UBIQUITIN CONJUGATING ENZYME 7 INTERACTING PROTEIN-RELATED"/>
    <property type="match status" value="1"/>
</dbReference>
<name>A0A9W8YTR5_9PEZI</name>
<dbReference type="CDD" id="cd20339">
    <property type="entry name" value="BRcat_RBR_RNF216"/>
    <property type="match status" value="1"/>
</dbReference>
<keyword evidence="3" id="KW-0863">Zinc-finger</keyword>
<dbReference type="PANTHER" id="PTHR22770:SF47">
    <property type="entry name" value="E3 UBIQUITIN-PROTEIN LIGASE RNF216"/>
    <property type="match status" value="1"/>
</dbReference>
<sequence>MQPNRGRYSRALEALREDRSQSRGFRLVFSDRKPRNSVEARQEPLPGAPLGVDSDWLTHLAGLSLNKGGPDLKVDFKLAQLQLAHVCPTANQHPQQQLEEQQHQPFNISQTPGSNMDGMEETIQEREALMASLAHISDEAKSQCRINVLELFRDMDPDHLRLVCEQGRWNPGEVISQVVNDMEDGRPYPKMQKISLKRKRHDEEDADSPENAAKKWDNVGRRSQPRDAKSSYTRASHSILQQFFPQMYVENLKSFMALNGGILYPTYLLLSKAIAEGDEANPLFKKKKGRVPKSPPFLAGVLEERIQACRDEGEREALEEVRAARIAEQIKASEADETRRKEQQELENFEIARADGTIADCGCCFVEYAINRMVHCDGEEVHFFCRDCARTMAETQIGMAKYDLNCMSTDGCTGGFARSQREIFLDAKSRTVLEQIEMDASIRASGIDNIETCPFCPFAAEYPDLEVDREFRCLHNDCGIEHGCNKMTCTKCGNIQCYVCSKSCDYSHFNDTRRGGRAGNCDLFDKEGGVEARHQAEVKAAEEEARKKVQDEHKDVNPELLEFKESEKVKQDEARKKELIGRHRENRAGLLRMQADQFQGHLARRRDRLHALARGDPHAVAIGEAPPAPRYPFPAPGIQPPQPAHGLVAAVQDPVARLPGPAHVAHQEAAIDPALIWRRGAQAGQVQVPAQVPGLAPLPQPHVNYGMGHMMHFMPFGDGILDHAMDQTFGPAIRRGMPPQNYLDVQRPQDVADQNTHRPVRTAPKGRPKNLMNDLFLRGQNFGDFNFVFPLAPFQEQAPLAGPRRPHEAELAVADRLGARNSPDPPSPPPEQGRGYRDDPIILSSPVRPDLVDLTIDDGKGEAACKHSAVEDGHLWPNILDLERHWPIDREGLDPFCPNV</sequence>
<keyword evidence="4" id="KW-0833">Ubl conjugation pathway</keyword>
<gene>
    <name evidence="7" type="ORF">N0V93_007413</name>
</gene>
<evidence type="ECO:0000256" key="4">
    <source>
        <dbReference type="ARBA" id="ARBA00022786"/>
    </source>
</evidence>
<reference evidence="7" key="1">
    <citation type="submission" date="2022-10" db="EMBL/GenBank/DDBJ databases">
        <title>Tapping the CABI collections for fungal endophytes: first genome assemblies for Collariella, Neodidymelliopsis, Ascochyta clinopodiicola, Didymella pomorum, Didymosphaeria variabile, Neocosmospora piperis and Neocucurbitaria cava.</title>
        <authorList>
            <person name="Hill R."/>
        </authorList>
    </citation>
    <scope>NUCLEOTIDE SEQUENCE</scope>
    <source>
        <strain evidence="7">IMI 355082</strain>
    </source>
</reference>
<keyword evidence="2" id="KW-0479">Metal-binding</keyword>
<keyword evidence="5" id="KW-0862">Zinc</keyword>
<dbReference type="OrthoDB" id="10009520at2759"/>
<comment type="pathway">
    <text evidence="1">Protein modification; protein ubiquitination.</text>
</comment>
<feature type="compositionally biased region" description="Basic and acidic residues" evidence="6">
    <location>
        <begin position="212"/>
        <end position="229"/>
    </location>
</feature>
<feature type="compositionally biased region" description="Basic residues" evidence="6">
    <location>
        <begin position="758"/>
        <end position="768"/>
    </location>
</feature>
<protein>
    <recommendedName>
        <fullName evidence="9">RING-type domain-containing protein</fullName>
    </recommendedName>
</protein>
<evidence type="ECO:0000256" key="1">
    <source>
        <dbReference type="ARBA" id="ARBA00004906"/>
    </source>
</evidence>
<evidence type="ECO:0000313" key="7">
    <source>
        <dbReference type="EMBL" id="KAJ4389940.1"/>
    </source>
</evidence>
<dbReference type="GO" id="GO:0008270">
    <property type="term" value="F:zinc ion binding"/>
    <property type="evidence" value="ECO:0007669"/>
    <property type="project" value="UniProtKB-KW"/>
</dbReference>
<proteinExistence type="predicted"/>
<evidence type="ECO:0000256" key="2">
    <source>
        <dbReference type="ARBA" id="ARBA00022723"/>
    </source>
</evidence>
<feature type="region of interest" description="Disordered" evidence="6">
    <location>
        <begin position="746"/>
        <end position="771"/>
    </location>
</feature>
<dbReference type="InterPro" id="IPR047545">
    <property type="entry name" value="BRcat_RBR_RNF216"/>
</dbReference>
<evidence type="ECO:0000313" key="8">
    <source>
        <dbReference type="Proteomes" id="UP001140453"/>
    </source>
</evidence>
<evidence type="ECO:0000256" key="6">
    <source>
        <dbReference type="SAM" id="MobiDB-lite"/>
    </source>
</evidence>
<dbReference type="Proteomes" id="UP001140453">
    <property type="component" value="Unassembled WGS sequence"/>
</dbReference>
<dbReference type="InterPro" id="IPR047544">
    <property type="entry name" value="RING-HC_RBR_RNF216"/>
</dbReference>
<dbReference type="AlphaFoldDB" id="A0A9W8YTR5"/>
<evidence type="ECO:0000256" key="3">
    <source>
        <dbReference type="ARBA" id="ARBA00022771"/>
    </source>
</evidence>
<dbReference type="InterPro" id="IPR051628">
    <property type="entry name" value="LUBAC_E3_Ligases"/>
</dbReference>
<organism evidence="7 8">
    <name type="scientific">Gnomoniopsis smithogilvyi</name>
    <dbReference type="NCBI Taxonomy" id="1191159"/>
    <lineage>
        <taxon>Eukaryota</taxon>
        <taxon>Fungi</taxon>
        <taxon>Dikarya</taxon>
        <taxon>Ascomycota</taxon>
        <taxon>Pezizomycotina</taxon>
        <taxon>Sordariomycetes</taxon>
        <taxon>Sordariomycetidae</taxon>
        <taxon>Diaporthales</taxon>
        <taxon>Gnomoniaceae</taxon>
        <taxon>Gnomoniopsis</taxon>
    </lineage>
</organism>
<dbReference type="EMBL" id="JAPEVB010000004">
    <property type="protein sequence ID" value="KAJ4389940.1"/>
    <property type="molecule type" value="Genomic_DNA"/>
</dbReference>
<dbReference type="CDD" id="cd16630">
    <property type="entry name" value="RING-HC_RBR_RNF216"/>
    <property type="match status" value="1"/>
</dbReference>
<keyword evidence="8" id="KW-1185">Reference proteome</keyword>
<feature type="region of interest" description="Disordered" evidence="6">
    <location>
        <begin position="195"/>
        <end position="232"/>
    </location>
</feature>
<feature type="region of interest" description="Disordered" evidence="6">
    <location>
        <begin position="816"/>
        <end position="844"/>
    </location>
</feature>
<comment type="caution">
    <text evidence="7">The sequence shown here is derived from an EMBL/GenBank/DDBJ whole genome shotgun (WGS) entry which is preliminary data.</text>
</comment>
<accession>A0A9W8YTR5</accession>
<evidence type="ECO:0008006" key="9">
    <source>
        <dbReference type="Google" id="ProtNLM"/>
    </source>
</evidence>
<evidence type="ECO:0000256" key="5">
    <source>
        <dbReference type="ARBA" id="ARBA00022833"/>
    </source>
</evidence>